<keyword evidence="3" id="KW-1133">Transmembrane helix</keyword>
<reference evidence="5 6" key="1">
    <citation type="submission" date="2016-10" db="EMBL/GenBank/DDBJ databases">
        <authorList>
            <person name="Varghese N."/>
            <person name="Submissions S."/>
        </authorList>
    </citation>
    <scope>NUCLEOTIDE SEQUENCE [LARGE SCALE GENOMIC DNA]</scope>
    <source>
        <strain evidence="5 6">CGMCC 1.8499</strain>
    </source>
</reference>
<name>A0ABY1GM34_9GAMM</name>
<dbReference type="Gene3D" id="3.30.70.270">
    <property type="match status" value="1"/>
</dbReference>
<dbReference type="RefSeq" id="WP_065978617.1">
    <property type="nucleotide sequence ID" value="NZ_DIAH01000001.1"/>
</dbReference>
<evidence type="ECO:0000256" key="3">
    <source>
        <dbReference type="SAM" id="Phobius"/>
    </source>
</evidence>
<sequence length="379" mass="42962">MTGSIENYFYHGFYIFLMITVITCSVIATKLMTSGFNSRSISLFNLYFYLGMAGFSWLWIQNIFELTPDFRSGVAMYVLSIMLLQLAIFNYDEKSRFNLQVIAFSLVCAVFIFFMKTINQLAIAQLSYTFITLPVLIYVSFKRAILKSNIGNGVLATALCILLIIAISQLAIVVSGNLTVAVLYSLTVVGHATVFVMIGLGLITTLLIDEKKRYLDLSLKDPLTNLYNRRGLQFILEQQRLLTSKHNSKLYASVVDIDYFKRINDSYGHEGGDLVLEVFSELLNHHLAKQDLCCRLGGEEFLILSFEPSENAAQQKLETLRTIVETSEIVFHENNITLTASFGLTRWQQDDTFDNLINRADKALYSAKNKGRNRVEINL</sequence>
<proteinExistence type="predicted"/>
<dbReference type="CDD" id="cd01949">
    <property type="entry name" value="GGDEF"/>
    <property type="match status" value="1"/>
</dbReference>
<protein>
    <recommendedName>
        <fullName evidence="1">diguanylate cyclase</fullName>
        <ecNumber evidence="1">2.7.7.65</ecNumber>
    </recommendedName>
</protein>
<keyword evidence="6" id="KW-1185">Reference proteome</keyword>
<dbReference type="Proteomes" id="UP000183805">
    <property type="component" value="Unassembled WGS sequence"/>
</dbReference>
<keyword evidence="3" id="KW-0812">Transmembrane</keyword>
<accession>A0ABY1GM34</accession>
<feature type="domain" description="GGDEF" evidence="4">
    <location>
        <begin position="248"/>
        <end position="379"/>
    </location>
</feature>
<dbReference type="EMBL" id="FPAZ01000007">
    <property type="protein sequence ID" value="SFT68960.1"/>
    <property type="molecule type" value="Genomic_DNA"/>
</dbReference>
<dbReference type="SUPFAM" id="SSF55073">
    <property type="entry name" value="Nucleotide cyclase"/>
    <property type="match status" value="1"/>
</dbReference>
<dbReference type="PANTHER" id="PTHR45138">
    <property type="entry name" value="REGULATORY COMPONENTS OF SENSORY TRANSDUCTION SYSTEM"/>
    <property type="match status" value="1"/>
</dbReference>
<feature type="transmembrane region" description="Helical" evidence="3">
    <location>
        <begin position="121"/>
        <end position="141"/>
    </location>
</feature>
<evidence type="ECO:0000259" key="4">
    <source>
        <dbReference type="PROSITE" id="PS50887"/>
    </source>
</evidence>
<organism evidence="5 6">
    <name type="scientific">Pseudoalteromonas lipolytica</name>
    <dbReference type="NCBI Taxonomy" id="570156"/>
    <lineage>
        <taxon>Bacteria</taxon>
        <taxon>Pseudomonadati</taxon>
        <taxon>Pseudomonadota</taxon>
        <taxon>Gammaproteobacteria</taxon>
        <taxon>Alteromonadales</taxon>
        <taxon>Pseudoalteromonadaceae</taxon>
        <taxon>Pseudoalteromonas</taxon>
    </lineage>
</organism>
<comment type="caution">
    <text evidence="5">The sequence shown here is derived from an EMBL/GenBank/DDBJ whole genome shotgun (WGS) entry which is preliminary data.</text>
</comment>
<dbReference type="PROSITE" id="PS50887">
    <property type="entry name" value="GGDEF"/>
    <property type="match status" value="1"/>
</dbReference>
<evidence type="ECO:0000256" key="2">
    <source>
        <dbReference type="ARBA" id="ARBA00034247"/>
    </source>
</evidence>
<dbReference type="InterPro" id="IPR050469">
    <property type="entry name" value="Diguanylate_Cyclase"/>
</dbReference>
<gene>
    <name evidence="5" type="ORF">SAMN04487854_10775</name>
</gene>
<feature type="transmembrane region" description="Helical" evidence="3">
    <location>
        <begin position="12"/>
        <end position="31"/>
    </location>
</feature>
<dbReference type="PANTHER" id="PTHR45138:SF9">
    <property type="entry name" value="DIGUANYLATE CYCLASE DGCM-RELATED"/>
    <property type="match status" value="1"/>
</dbReference>
<feature type="transmembrane region" description="Helical" evidence="3">
    <location>
        <begin position="181"/>
        <end position="208"/>
    </location>
</feature>
<evidence type="ECO:0000256" key="1">
    <source>
        <dbReference type="ARBA" id="ARBA00012528"/>
    </source>
</evidence>
<evidence type="ECO:0000313" key="6">
    <source>
        <dbReference type="Proteomes" id="UP000183805"/>
    </source>
</evidence>
<dbReference type="InterPro" id="IPR043128">
    <property type="entry name" value="Rev_trsase/Diguanyl_cyclase"/>
</dbReference>
<evidence type="ECO:0000313" key="5">
    <source>
        <dbReference type="EMBL" id="SFT68960.1"/>
    </source>
</evidence>
<dbReference type="Pfam" id="PF00990">
    <property type="entry name" value="GGDEF"/>
    <property type="match status" value="1"/>
</dbReference>
<dbReference type="InterPro" id="IPR000160">
    <property type="entry name" value="GGDEF_dom"/>
</dbReference>
<dbReference type="EC" id="2.7.7.65" evidence="1"/>
<dbReference type="SMART" id="SM00267">
    <property type="entry name" value="GGDEF"/>
    <property type="match status" value="1"/>
</dbReference>
<feature type="transmembrane region" description="Helical" evidence="3">
    <location>
        <begin position="153"/>
        <end position="175"/>
    </location>
</feature>
<comment type="catalytic activity">
    <reaction evidence="2">
        <text>2 GTP = 3',3'-c-di-GMP + 2 diphosphate</text>
        <dbReference type="Rhea" id="RHEA:24898"/>
        <dbReference type="ChEBI" id="CHEBI:33019"/>
        <dbReference type="ChEBI" id="CHEBI:37565"/>
        <dbReference type="ChEBI" id="CHEBI:58805"/>
        <dbReference type="EC" id="2.7.7.65"/>
    </reaction>
</comment>
<feature type="transmembrane region" description="Helical" evidence="3">
    <location>
        <begin position="97"/>
        <end position="115"/>
    </location>
</feature>
<dbReference type="InterPro" id="IPR029787">
    <property type="entry name" value="Nucleotide_cyclase"/>
</dbReference>
<feature type="transmembrane region" description="Helical" evidence="3">
    <location>
        <begin position="72"/>
        <end position="90"/>
    </location>
</feature>
<keyword evidence="3" id="KW-0472">Membrane</keyword>
<dbReference type="NCBIfam" id="TIGR00254">
    <property type="entry name" value="GGDEF"/>
    <property type="match status" value="1"/>
</dbReference>
<feature type="transmembrane region" description="Helical" evidence="3">
    <location>
        <begin position="43"/>
        <end position="60"/>
    </location>
</feature>